<organism evidence="2">
    <name type="scientific">marine metagenome</name>
    <dbReference type="NCBI Taxonomy" id="408172"/>
    <lineage>
        <taxon>unclassified sequences</taxon>
        <taxon>metagenomes</taxon>
        <taxon>ecological metagenomes</taxon>
    </lineage>
</organism>
<dbReference type="EMBL" id="UINC01082701">
    <property type="protein sequence ID" value="SVC27712.1"/>
    <property type="molecule type" value="Genomic_DNA"/>
</dbReference>
<dbReference type="AlphaFoldDB" id="A0A382KX70"/>
<dbReference type="GO" id="GO:0008239">
    <property type="term" value="F:dipeptidyl-peptidase activity"/>
    <property type="evidence" value="ECO:0007669"/>
    <property type="project" value="InterPro"/>
</dbReference>
<dbReference type="NCBIfam" id="TIGR00976">
    <property type="entry name" value="CocE_NonD"/>
    <property type="match status" value="1"/>
</dbReference>
<dbReference type="InterPro" id="IPR008979">
    <property type="entry name" value="Galactose-bd-like_sf"/>
</dbReference>
<sequence>MRSPSALQGDCDTGDMGVWSNSVYNPERLKFFDRWLKNKANNIDQKKAVRLYVMGFGDGELTQSGNLNHGGKWRYEDDWPPRNQVKEIYYLKVNGFLDNQSTSETTSNLSYVYDPSNPVPTIGGPLVGMFEIKQPDSGGPDPNVVPNHLDQWAFVKNYIQEVIPAGGFHQKETAEIFGAKPPYKLLKDRNDVLIFETSPMKEAIEITGVIEVEIFVSSDALDTDFTVKILDIYPFSKDFPEGYHLNLTDTIFRMRYREGYDREVNMVKNDVYKVRINLWPTSNLFKKGHKLRLDISSSNFPRFDPNPNTGQAMGKHTSLVKATNTVWMGGVYSSKIKIPV</sequence>
<evidence type="ECO:0000313" key="2">
    <source>
        <dbReference type="EMBL" id="SVC27712.1"/>
    </source>
</evidence>
<dbReference type="InterPro" id="IPR029058">
    <property type="entry name" value="AB_hydrolase_fold"/>
</dbReference>
<dbReference type="InterPro" id="IPR005674">
    <property type="entry name" value="CocE/Ser_esterase"/>
</dbReference>
<proteinExistence type="predicted"/>
<feature type="domain" description="Xaa-Pro dipeptidyl-peptidase C-terminal" evidence="1">
    <location>
        <begin position="29"/>
        <end position="337"/>
    </location>
</feature>
<dbReference type="SMART" id="SM00939">
    <property type="entry name" value="PepX_C"/>
    <property type="match status" value="1"/>
</dbReference>
<name>A0A382KX70_9ZZZZ</name>
<feature type="non-terminal residue" evidence="2">
    <location>
        <position position="340"/>
    </location>
</feature>
<reference evidence="2" key="1">
    <citation type="submission" date="2018-05" db="EMBL/GenBank/DDBJ databases">
        <authorList>
            <person name="Lanie J.A."/>
            <person name="Ng W.-L."/>
            <person name="Kazmierczak K.M."/>
            <person name="Andrzejewski T.M."/>
            <person name="Davidsen T.M."/>
            <person name="Wayne K.J."/>
            <person name="Tettelin H."/>
            <person name="Glass J.I."/>
            <person name="Rusch D."/>
            <person name="Podicherti R."/>
            <person name="Tsui H.-C.T."/>
            <person name="Winkler M.E."/>
        </authorList>
    </citation>
    <scope>NUCLEOTIDE SEQUENCE</scope>
</reference>
<gene>
    <name evidence="2" type="ORF">METZ01_LOCUS280566</name>
</gene>
<dbReference type="SUPFAM" id="SSF49785">
    <property type="entry name" value="Galactose-binding domain-like"/>
    <property type="match status" value="1"/>
</dbReference>
<evidence type="ECO:0000259" key="1">
    <source>
        <dbReference type="SMART" id="SM00939"/>
    </source>
</evidence>
<accession>A0A382KX70</accession>
<dbReference type="Gene3D" id="2.60.120.260">
    <property type="entry name" value="Galactose-binding domain-like"/>
    <property type="match status" value="1"/>
</dbReference>
<dbReference type="InterPro" id="IPR013736">
    <property type="entry name" value="Xaa-Pro_dipept_C"/>
</dbReference>
<protein>
    <recommendedName>
        <fullName evidence="1">Xaa-Pro dipeptidyl-peptidase C-terminal domain-containing protein</fullName>
    </recommendedName>
</protein>
<dbReference type="Pfam" id="PF08530">
    <property type="entry name" value="PepX_C"/>
    <property type="match status" value="1"/>
</dbReference>
<dbReference type="Gene3D" id="3.40.50.1820">
    <property type="entry name" value="alpha/beta hydrolase"/>
    <property type="match status" value="1"/>
</dbReference>